<dbReference type="EMBL" id="JAGKQM010000014">
    <property type="protein sequence ID" value="KAH0884594.1"/>
    <property type="molecule type" value="Genomic_DNA"/>
</dbReference>
<feature type="non-terminal residue" evidence="1">
    <location>
        <position position="1"/>
    </location>
</feature>
<sequence length="141" mass="16169">PESDTDDVVAPPLVHPQVPLDQRLQALQVLSQLAVTPHHLLHRFYRHRVADLPPVPSISRQFVAALDGLAVWETVKEKTDNIEDKDPPKSSKIQERRRHLTLKTLFIKDIEPSLQVQRLMVERDACDTSKQEKEKKQQGSM</sequence>
<protein>
    <submittedName>
        <fullName evidence="1">Uncharacterized protein</fullName>
    </submittedName>
</protein>
<proteinExistence type="predicted"/>
<organism evidence="1 2">
    <name type="scientific">Brassica napus</name>
    <name type="common">Rape</name>
    <dbReference type="NCBI Taxonomy" id="3708"/>
    <lineage>
        <taxon>Eukaryota</taxon>
        <taxon>Viridiplantae</taxon>
        <taxon>Streptophyta</taxon>
        <taxon>Embryophyta</taxon>
        <taxon>Tracheophyta</taxon>
        <taxon>Spermatophyta</taxon>
        <taxon>Magnoliopsida</taxon>
        <taxon>eudicotyledons</taxon>
        <taxon>Gunneridae</taxon>
        <taxon>Pentapetalae</taxon>
        <taxon>rosids</taxon>
        <taxon>malvids</taxon>
        <taxon>Brassicales</taxon>
        <taxon>Brassicaceae</taxon>
        <taxon>Brassiceae</taxon>
        <taxon>Brassica</taxon>
    </lineage>
</organism>
<accession>A0ABQ7ZWE9</accession>
<gene>
    <name evidence="1" type="ORF">HID58_060690</name>
</gene>
<evidence type="ECO:0000313" key="1">
    <source>
        <dbReference type="EMBL" id="KAH0884594.1"/>
    </source>
</evidence>
<evidence type="ECO:0000313" key="2">
    <source>
        <dbReference type="Proteomes" id="UP000824890"/>
    </source>
</evidence>
<dbReference type="Proteomes" id="UP000824890">
    <property type="component" value="Unassembled WGS sequence"/>
</dbReference>
<keyword evidence="2" id="KW-1185">Reference proteome</keyword>
<reference evidence="1 2" key="1">
    <citation type="submission" date="2021-05" db="EMBL/GenBank/DDBJ databases">
        <title>Genome Assembly of Synthetic Allotetraploid Brassica napus Reveals Homoeologous Exchanges between Subgenomes.</title>
        <authorList>
            <person name="Davis J.T."/>
        </authorList>
    </citation>
    <scope>NUCLEOTIDE SEQUENCE [LARGE SCALE GENOMIC DNA]</scope>
    <source>
        <strain evidence="2">cv. Da-Ae</strain>
        <tissue evidence="1">Seedling</tissue>
    </source>
</reference>
<name>A0ABQ7ZWE9_BRANA</name>
<comment type="caution">
    <text evidence="1">The sequence shown here is derived from an EMBL/GenBank/DDBJ whole genome shotgun (WGS) entry which is preliminary data.</text>
</comment>